<accession>A0A9P1CCT3</accession>
<keyword evidence="1 3" id="KW-0853">WD repeat</keyword>
<dbReference type="InterPro" id="IPR055442">
    <property type="entry name" value="Beta-prop_EML-like_2nd"/>
</dbReference>
<feature type="region of interest" description="Disordered" evidence="4">
    <location>
        <begin position="826"/>
        <end position="846"/>
    </location>
</feature>
<feature type="compositionally biased region" description="Low complexity" evidence="4">
    <location>
        <begin position="784"/>
        <end position="800"/>
    </location>
</feature>
<dbReference type="PROSITE" id="PS50082">
    <property type="entry name" value="WD_REPEATS_2"/>
    <property type="match status" value="2"/>
</dbReference>
<name>A0A9P1CCT3_9DINO</name>
<dbReference type="Pfam" id="PF00400">
    <property type="entry name" value="WD40"/>
    <property type="match status" value="1"/>
</dbReference>
<evidence type="ECO:0000259" key="5">
    <source>
        <dbReference type="Pfam" id="PF23414"/>
    </source>
</evidence>
<keyword evidence="2" id="KW-0677">Repeat</keyword>
<dbReference type="GO" id="GO:0005929">
    <property type="term" value="C:cilium"/>
    <property type="evidence" value="ECO:0007669"/>
    <property type="project" value="UniProtKB-ARBA"/>
</dbReference>
<gene>
    <name evidence="6" type="ORF">C1SCF055_LOCUS15935</name>
</gene>
<evidence type="ECO:0000313" key="6">
    <source>
        <dbReference type="EMBL" id="CAI3988812.1"/>
    </source>
</evidence>
<dbReference type="AlphaFoldDB" id="A0A9P1CCT3"/>
<evidence type="ECO:0000256" key="4">
    <source>
        <dbReference type="SAM" id="MobiDB-lite"/>
    </source>
</evidence>
<reference evidence="6" key="1">
    <citation type="submission" date="2022-10" db="EMBL/GenBank/DDBJ databases">
        <authorList>
            <person name="Chen Y."/>
            <person name="Dougan E. K."/>
            <person name="Chan C."/>
            <person name="Rhodes N."/>
            <person name="Thang M."/>
        </authorList>
    </citation>
    <scope>NUCLEOTIDE SEQUENCE</scope>
</reference>
<feature type="region of interest" description="Disordered" evidence="4">
    <location>
        <begin position="766"/>
        <end position="807"/>
    </location>
</feature>
<dbReference type="PROSITE" id="PS00678">
    <property type="entry name" value="WD_REPEATS_1"/>
    <property type="match status" value="1"/>
</dbReference>
<feature type="compositionally biased region" description="Basic and acidic residues" evidence="4">
    <location>
        <begin position="701"/>
        <end position="718"/>
    </location>
</feature>
<sequence>MAPVKSTRALLGQRPTVLLPPSNYVEPSEEDLQAPSSQLQLDWAYGYNGRAVGAVHWISDEEFVFSVAAVAVVQCLHPARQRFFVGHSQRITCLSYCSAWKLCASGQIDPKGGQGPFICLWRPADCILLTVLVCPLHEDQITSLCFSPDGNQLFSLARDSANTLAMWESFLPGKTSCGITSAGMELPHVYRTPVAKVATGKVGGFGMVGSKDAANFQVAIFDAGKTGIGLLLKFVHVVNGPELQGRSAIFPPSSAPRHVLNCAWMDGECLACGDNGYLYMFQGTSASCSQRIATAALGFAVPLKNKELLVASKDSVLHFCHFSHQKLEEVAAVPFSQLKGGGLLTAAGPLRPNTAALGTAGLLIGSENHHLFLLDPLERRVKQLLQLSHTGAVTAMAVHPEPQMKLLATAGAQDATIRFWDVNEHQPVVGRVLKFEEDQSGIFSLAFHSSGRLLACGFGDGQLQLLSFPALKPVPGGRRWAGAERLAALCFLDPGDGYGYGGYGMGMDDMLAVGSWDQTVYIFSSSSSSKSPLRLLKGNTSSVTHMQCSAEGTYLMTNSKDGQVLYFNVLSGERVTQETVKNCSWKDWSCPMAWHTMGMWAAQRHFGISGIKCCRAFHAVTGEALLAAGDVSHQITLFHFPSLSGKQGFHRYDGHGGFVSCMATLPGADPTTAAALLTLGGDDGALLQWRLVSRAVAARAWHEEERQPQQAMRLREGTKAAAPRRRPPWDFEDAEEEALKGRGAARGPWVQHGGTDLPYAEQLEEPLSRQPRRQGGTSGGAGEAGTCPRAAGAATTSLAAEPKPRRHSLTVAAAAMVAAERLRAAGKTTAAKDERPTQRQHGGLFAERHWLDSGAIIASVARQVKRSGSDGG</sequence>
<feature type="domain" description="EML-like second beta-propeller" evidence="5">
    <location>
        <begin position="394"/>
        <end position="691"/>
    </location>
</feature>
<evidence type="ECO:0000313" key="7">
    <source>
        <dbReference type="EMBL" id="CAL1142187.1"/>
    </source>
</evidence>
<feature type="repeat" description="WD" evidence="3">
    <location>
        <begin position="536"/>
        <end position="577"/>
    </location>
</feature>
<dbReference type="Pfam" id="PF23414">
    <property type="entry name" value="Beta-prop_EML_2"/>
    <property type="match status" value="1"/>
</dbReference>
<evidence type="ECO:0000256" key="2">
    <source>
        <dbReference type="ARBA" id="ARBA00022737"/>
    </source>
</evidence>
<evidence type="ECO:0000313" key="9">
    <source>
        <dbReference type="Proteomes" id="UP001152797"/>
    </source>
</evidence>
<protein>
    <submittedName>
        <fullName evidence="8">Echinoderm microtubule-associated protein-like 2 (EMAP-2)</fullName>
    </submittedName>
</protein>
<dbReference type="SUPFAM" id="SSF50978">
    <property type="entry name" value="WD40 repeat-like"/>
    <property type="match status" value="2"/>
</dbReference>
<evidence type="ECO:0000256" key="3">
    <source>
        <dbReference type="PROSITE-ProRule" id="PRU00221"/>
    </source>
</evidence>
<dbReference type="SMART" id="SM00320">
    <property type="entry name" value="WD40"/>
    <property type="match status" value="7"/>
</dbReference>
<evidence type="ECO:0000313" key="8">
    <source>
        <dbReference type="EMBL" id="CAL4776124.1"/>
    </source>
</evidence>
<evidence type="ECO:0000256" key="1">
    <source>
        <dbReference type="ARBA" id="ARBA00022574"/>
    </source>
</evidence>
<dbReference type="Proteomes" id="UP001152797">
    <property type="component" value="Unassembled WGS sequence"/>
</dbReference>
<feature type="repeat" description="WD" evidence="3">
    <location>
        <begin position="386"/>
        <end position="430"/>
    </location>
</feature>
<dbReference type="PANTHER" id="PTHR13720">
    <property type="entry name" value="WD-40 REPEAT PROTEIN"/>
    <property type="match status" value="1"/>
</dbReference>
<dbReference type="InterPro" id="IPR050630">
    <property type="entry name" value="WD_repeat_EMAP"/>
</dbReference>
<keyword evidence="9" id="KW-1185">Reference proteome</keyword>
<dbReference type="GO" id="GO:0008017">
    <property type="term" value="F:microtubule binding"/>
    <property type="evidence" value="ECO:0007669"/>
    <property type="project" value="TreeGrafter"/>
</dbReference>
<dbReference type="EMBL" id="CAMXCT030001303">
    <property type="protein sequence ID" value="CAL4776124.1"/>
    <property type="molecule type" value="Genomic_DNA"/>
</dbReference>
<dbReference type="InterPro" id="IPR036322">
    <property type="entry name" value="WD40_repeat_dom_sf"/>
</dbReference>
<comment type="caution">
    <text evidence="6">The sequence shown here is derived from an EMBL/GenBank/DDBJ whole genome shotgun (WGS) entry which is preliminary data.</text>
</comment>
<dbReference type="OrthoDB" id="416716at2759"/>
<dbReference type="InterPro" id="IPR001680">
    <property type="entry name" value="WD40_rpt"/>
</dbReference>
<dbReference type="EMBL" id="CAMXCT010001303">
    <property type="protein sequence ID" value="CAI3988812.1"/>
    <property type="molecule type" value="Genomic_DNA"/>
</dbReference>
<organism evidence="6">
    <name type="scientific">Cladocopium goreaui</name>
    <dbReference type="NCBI Taxonomy" id="2562237"/>
    <lineage>
        <taxon>Eukaryota</taxon>
        <taxon>Sar</taxon>
        <taxon>Alveolata</taxon>
        <taxon>Dinophyceae</taxon>
        <taxon>Suessiales</taxon>
        <taxon>Symbiodiniaceae</taxon>
        <taxon>Cladocopium</taxon>
    </lineage>
</organism>
<dbReference type="PANTHER" id="PTHR13720:SF33">
    <property type="entry name" value="HELP DOMAIN-CONTAINING PROTEIN"/>
    <property type="match status" value="1"/>
</dbReference>
<dbReference type="EMBL" id="CAMXCT020001303">
    <property type="protein sequence ID" value="CAL1142187.1"/>
    <property type="molecule type" value="Genomic_DNA"/>
</dbReference>
<feature type="region of interest" description="Disordered" evidence="4">
    <location>
        <begin position="701"/>
        <end position="730"/>
    </location>
</feature>
<reference evidence="7" key="2">
    <citation type="submission" date="2024-04" db="EMBL/GenBank/DDBJ databases">
        <authorList>
            <person name="Chen Y."/>
            <person name="Shah S."/>
            <person name="Dougan E. K."/>
            <person name="Thang M."/>
            <person name="Chan C."/>
        </authorList>
    </citation>
    <scope>NUCLEOTIDE SEQUENCE [LARGE SCALE GENOMIC DNA]</scope>
</reference>
<proteinExistence type="predicted"/>
<dbReference type="InterPro" id="IPR019775">
    <property type="entry name" value="WD40_repeat_CS"/>
</dbReference>
<dbReference type="InterPro" id="IPR015943">
    <property type="entry name" value="WD40/YVTN_repeat-like_dom_sf"/>
</dbReference>
<dbReference type="Gene3D" id="2.130.10.10">
    <property type="entry name" value="YVTN repeat-like/Quinoprotein amine dehydrogenase"/>
    <property type="match status" value="2"/>
</dbReference>